<dbReference type="SUPFAM" id="SSF51395">
    <property type="entry name" value="FMN-linked oxidoreductases"/>
    <property type="match status" value="1"/>
</dbReference>
<reference evidence="3 4" key="1">
    <citation type="submission" date="2024-01" db="EMBL/GenBank/DDBJ databases">
        <title>Complete genome of Cladobotryum mycophilum ATHUM6906.</title>
        <authorList>
            <person name="Christinaki A.C."/>
            <person name="Myridakis A.I."/>
            <person name="Kouvelis V.N."/>
        </authorList>
    </citation>
    <scope>NUCLEOTIDE SEQUENCE [LARGE SCALE GENOMIC DNA]</scope>
    <source>
        <strain evidence="3 4">ATHUM6906</strain>
    </source>
</reference>
<dbReference type="Gene3D" id="3.20.20.70">
    <property type="entry name" value="Aldolase class I"/>
    <property type="match status" value="1"/>
</dbReference>
<feature type="domain" description="NADH:flavin oxidoreductase/NADH oxidase N-terminal" evidence="2">
    <location>
        <begin position="7"/>
        <end position="351"/>
    </location>
</feature>
<dbReference type="InterPro" id="IPR001155">
    <property type="entry name" value="OxRdtase_FMN_N"/>
</dbReference>
<evidence type="ECO:0000313" key="3">
    <source>
        <dbReference type="EMBL" id="KAK5987022.1"/>
    </source>
</evidence>
<sequence length="389" mass="43059">MTAGESKLWQPLKVGNLTLSHRLVMAPLTRYRNGDNHEPLDLMVQYYADRACVPGSLIITEATGISGAAEARPNLPGIWTEEEIAGWKRVYEGVHARGSFVFQQLWDLGRGGSAEYVTSRGYKYGSSGDVKLKDSPVPPEPLTEEEIWQKIGEYRKAARNVIDAGGDGVEIHGAHGYLVDQFTRDSANNRTDKWGGSVENRSRFLIEVVKAVTEEIGAERTGLRISPFATYQSSYSSDTWEQTTDVVRRLKEGGYKLAYLSIVEPRGDPGLLGGPPPPDHPQPFTKTKPSLDFLLKEWNNFTPIVVGGGYDANNSEVAVDGQYKPYDVAVAIGRHFISNPDLVFKVKNKIPFTPYIRETFYLPKSPVGYNDYPFSKEAIQAGLVPSVAN</sequence>
<proteinExistence type="predicted"/>
<protein>
    <submittedName>
        <fullName evidence="3">Chanoclavine-I aldehyde reductase fgaOx3</fullName>
    </submittedName>
</protein>
<evidence type="ECO:0000259" key="2">
    <source>
        <dbReference type="Pfam" id="PF00724"/>
    </source>
</evidence>
<evidence type="ECO:0000256" key="1">
    <source>
        <dbReference type="ARBA" id="ARBA00022630"/>
    </source>
</evidence>
<dbReference type="InterPro" id="IPR045247">
    <property type="entry name" value="Oye-like"/>
</dbReference>
<dbReference type="Pfam" id="PF00724">
    <property type="entry name" value="Oxidored_FMN"/>
    <property type="match status" value="1"/>
</dbReference>
<keyword evidence="4" id="KW-1185">Reference proteome</keyword>
<dbReference type="InterPro" id="IPR013785">
    <property type="entry name" value="Aldolase_TIM"/>
</dbReference>
<dbReference type="PANTHER" id="PTHR22893:SF91">
    <property type="entry name" value="NADPH DEHYDROGENASE 2-RELATED"/>
    <property type="match status" value="1"/>
</dbReference>
<dbReference type="PANTHER" id="PTHR22893">
    <property type="entry name" value="NADH OXIDOREDUCTASE-RELATED"/>
    <property type="match status" value="1"/>
</dbReference>
<dbReference type="EMBL" id="JAVFKD010000016">
    <property type="protein sequence ID" value="KAK5987022.1"/>
    <property type="molecule type" value="Genomic_DNA"/>
</dbReference>
<keyword evidence="1" id="KW-0285">Flavoprotein</keyword>
<dbReference type="Proteomes" id="UP001338125">
    <property type="component" value="Unassembled WGS sequence"/>
</dbReference>
<evidence type="ECO:0000313" key="4">
    <source>
        <dbReference type="Proteomes" id="UP001338125"/>
    </source>
</evidence>
<name>A0ABR0S4E2_9HYPO</name>
<organism evidence="3 4">
    <name type="scientific">Cladobotryum mycophilum</name>
    <dbReference type="NCBI Taxonomy" id="491253"/>
    <lineage>
        <taxon>Eukaryota</taxon>
        <taxon>Fungi</taxon>
        <taxon>Dikarya</taxon>
        <taxon>Ascomycota</taxon>
        <taxon>Pezizomycotina</taxon>
        <taxon>Sordariomycetes</taxon>
        <taxon>Hypocreomycetidae</taxon>
        <taxon>Hypocreales</taxon>
        <taxon>Hypocreaceae</taxon>
        <taxon>Cladobotryum</taxon>
    </lineage>
</organism>
<accession>A0ABR0S4E2</accession>
<comment type="caution">
    <text evidence="3">The sequence shown here is derived from an EMBL/GenBank/DDBJ whole genome shotgun (WGS) entry which is preliminary data.</text>
</comment>
<dbReference type="CDD" id="cd02933">
    <property type="entry name" value="OYE_like_FMN"/>
    <property type="match status" value="1"/>
</dbReference>
<gene>
    <name evidence="3" type="ORF">PT974_11137</name>
</gene>